<dbReference type="AlphaFoldDB" id="A0A1W1XT76"/>
<reference evidence="1 2" key="1">
    <citation type="submission" date="2017-04" db="EMBL/GenBank/DDBJ databases">
        <authorList>
            <person name="Afonso C.L."/>
            <person name="Miller P.J."/>
            <person name="Scott M.A."/>
            <person name="Spackman E."/>
            <person name="Goraichik I."/>
            <person name="Dimitrov K.M."/>
            <person name="Suarez D.L."/>
            <person name="Swayne D.E."/>
        </authorList>
    </citation>
    <scope>NUCLEOTIDE SEQUENCE [LARGE SCALE GENOMIC DNA]</scope>
    <source>
        <strain evidence="1 2">DSM 12555</strain>
    </source>
</reference>
<dbReference type="EMBL" id="FWXH01000014">
    <property type="protein sequence ID" value="SMC26751.1"/>
    <property type="molecule type" value="Genomic_DNA"/>
</dbReference>
<dbReference type="OrthoDB" id="2084180at2"/>
<proteinExistence type="predicted"/>
<accession>A0A1W1XT76</accession>
<evidence type="ECO:0000313" key="2">
    <source>
        <dbReference type="Proteomes" id="UP000192468"/>
    </source>
</evidence>
<protein>
    <submittedName>
        <fullName evidence="1">Uncharacterized protein</fullName>
    </submittedName>
</protein>
<name>A0A1W1XT76_9CLOT</name>
<dbReference type="Proteomes" id="UP000192468">
    <property type="component" value="Unassembled WGS sequence"/>
</dbReference>
<sequence length="83" mass="9954">MNKTCKNCQFNFDGICAAHDSYYDYGNKIFDFNVTCDEWDIAFSHFQRLCEKHKGNHIVQDYMHNQCSKYTFKDVMKIFGLQY</sequence>
<organism evidence="1 2">
    <name type="scientific">Clostridium acidisoli DSM 12555</name>
    <dbReference type="NCBI Taxonomy" id="1121291"/>
    <lineage>
        <taxon>Bacteria</taxon>
        <taxon>Bacillati</taxon>
        <taxon>Bacillota</taxon>
        <taxon>Clostridia</taxon>
        <taxon>Eubacteriales</taxon>
        <taxon>Clostridiaceae</taxon>
        <taxon>Clostridium</taxon>
    </lineage>
</organism>
<gene>
    <name evidence="1" type="ORF">SAMN02745134_02928</name>
</gene>
<evidence type="ECO:0000313" key="1">
    <source>
        <dbReference type="EMBL" id="SMC26751.1"/>
    </source>
</evidence>
<dbReference type="RefSeq" id="WP_084116726.1">
    <property type="nucleotide sequence ID" value="NZ_FWXH01000014.1"/>
</dbReference>
<keyword evidence="2" id="KW-1185">Reference proteome</keyword>